<dbReference type="GO" id="GO:0030141">
    <property type="term" value="C:secretory granule"/>
    <property type="evidence" value="ECO:0007669"/>
    <property type="project" value="InterPro"/>
</dbReference>
<reference evidence="11" key="1">
    <citation type="submission" date="2025-08" db="UniProtKB">
        <authorList>
            <consortium name="RefSeq"/>
        </authorList>
    </citation>
    <scope>IDENTIFICATION</scope>
    <source>
        <tissue evidence="11">Whole organism</tissue>
    </source>
</reference>
<evidence type="ECO:0000256" key="6">
    <source>
        <dbReference type="ARBA" id="ARBA00022729"/>
    </source>
</evidence>
<feature type="transmembrane region" description="Helical" evidence="9">
    <location>
        <begin position="31"/>
        <end position="52"/>
    </location>
</feature>
<name>A0A6J1S3A0_FRAOC</name>
<evidence type="ECO:0000256" key="8">
    <source>
        <dbReference type="ARBA" id="ARBA00023186"/>
    </source>
</evidence>
<keyword evidence="9" id="KW-0812">Transmembrane</keyword>
<keyword evidence="8" id="KW-0143">Chaperone</keyword>
<comment type="similarity">
    <text evidence="2">Belongs to the 7B2 family.</text>
</comment>
<evidence type="ECO:0000256" key="3">
    <source>
        <dbReference type="ARBA" id="ARBA00019589"/>
    </source>
</evidence>
<dbReference type="InterPro" id="IPR007945">
    <property type="entry name" value="Secretogranin_V"/>
</dbReference>
<evidence type="ECO:0000313" key="11">
    <source>
        <dbReference type="RefSeq" id="XP_026275118.1"/>
    </source>
</evidence>
<dbReference type="KEGG" id="foc:113204232"/>
<comment type="subcellular location">
    <subcellularLocation>
        <location evidence="1">Secreted</location>
    </subcellularLocation>
</comment>
<keyword evidence="6" id="KW-0732">Signal</keyword>
<dbReference type="Pfam" id="PF05281">
    <property type="entry name" value="Secretogranin_V"/>
    <property type="match status" value="1"/>
</dbReference>
<proteinExistence type="inferred from homology"/>
<dbReference type="PANTHER" id="PTHR12738:SF0">
    <property type="entry name" value="NEUROENDOCRINE PROTEIN 7B2"/>
    <property type="match status" value="1"/>
</dbReference>
<accession>A0A6J1S3A0</accession>
<keyword evidence="7" id="KW-1015">Disulfide bond</keyword>
<keyword evidence="4" id="KW-0813">Transport</keyword>
<keyword evidence="9" id="KW-0472">Membrane</keyword>
<keyword evidence="5" id="KW-0964">Secreted</keyword>
<evidence type="ECO:0000256" key="5">
    <source>
        <dbReference type="ARBA" id="ARBA00022525"/>
    </source>
</evidence>
<dbReference type="PANTHER" id="PTHR12738">
    <property type="entry name" value="NEUROENDOCRINE PROTEIN 7B2"/>
    <property type="match status" value="1"/>
</dbReference>
<protein>
    <recommendedName>
        <fullName evidence="3">Neuroendocrine protein 7B2</fullName>
    </recommendedName>
</protein>
<keyword evidence="9" id="KW-1133">Transmembrane helix</keyword>
<dbReference type="Proteomes" id="UP000504606">
    <property type="component" value="Unplaced"/>
</dbReference>
<dbReference type="GO" id="GO:0030234">
    <property type="term" value="F:enzyme regulator activity"/>
    <property type="evidence" value="ECO:0007669"/>
    <property type="project" value="TreeGrafter"/>
</dbReference>
<dbReference type="CTD" id="40644"/>
<evidence type="ECO:0000256" key="7">
    <source>
        <dbReference type="ARBA" id="ARBA00023157"/>
    </source>
</evidence>
<evidence type="ECO:0000256" key="9">
    <source>
        <dbReference type="SAM" id="Phobius"/>
    </source>
</evidence>
<evidence type="ECO:0000256" key="2">
    <source>
        <dbReference type="ARBA" id="ARBA00006348"/>
    </source>
</evidence>
<evidence type="ECO:0000256" key="1">
    <source>
        <dbReference type="ARBA" id="ARBA00004613"/>
    </source>
</evidence>
<organism evidence="10 11">
    <name type="scientific">Frankliniella occidentalis</name>
    <name type="common">Western flower thrips</name>
    <name type="synonym">Euthrips occidentalis</name>
    <dbReference type="NCBI Taxonomy" id="133901"/>
    <lineage>
        <taxon>Eukaryota</taxon>
        <taxon>Metazoa</taxon>
        <taxon>Ecdysozoa</taxon>
        <taxon>Arthropoda</taxon>
        <taxon>Hexapoda</taxon>
        <taxon>Insecta</taxon>
        <taxon>Pterygota</taxon>
        <taxon>Neoptera</taxon>
        <taxon>Paraneoptera</taxon>
        <taxon>Thysanoptera</taxon>
        <taxon>Terebrantia</taxon>
        <taxon>Thripoidea</taxon>
        <taxon>Thripidae</taxon>
        <taxon>Frankliniella</taxon>
    </lineage>
</organism>
<sequence>MQPRANRFWAAFSPLSFPSSRESRRTAAHNLFAMDSLALLLVAVVGLATGYMPSKQEAMLTDALLREMTAGLLDPNYLDLTENTGPVLASRNLKDLDAFDYELGDDMSPLSPHPSTRDGEYLQHSPSLWGHQYLSGGAGEGKQHLRPDGAIKNQHQVKTDAALPAYCTPPNPCPIGYTAEDGCLEQFENTAAFSREFQAAQECMCDTEHMFKCPSNQHNHADGRNDISEADIDRFVHEFQDENAHKTLVAKKFHVKKSSNPYLQGERLPIAAKKGFNVQ</sequence>
<gene>
    <name evidence="11" type="primary">LOC113204232</name>
</gene>
<dbReference type="GO" id="GO:0046883">
    <property type="term" value="P:regulation of hormone secretion"/>
    <property type="evidence" value="ECO:0007669"/>
    <property type="project" value="TreeGrafter"/>
</dbReference>
<dbReference type="OrthoDB" id="9922675at2759"/>
<dbReference type="GO" id="GO:0007218">
    <property type="term" value="P:neuropeptide signaling pathway"/>
    <property type="evidence" value="ECO:0007669"/>
    <property type="project" value="InterPro"/>
</dbReference>
<keyword evidence="10" id="KW-1185">Reference proteome</keyword>
<dbReference type="GO" id="GO:0005576">
    <property type="term" value="C:extracellular region"/>
    <property type="evidence" value="ECO:0007669"/>
    <property type="project" value="UniProtKB-SubCell"/>
</dbReference>
<dbReference type="GeneID" id="113204232"/>
<evidence type="ECO:0000313" key="10">
    <source>
        <dbReference type="Proteomes" id="UP000504606"/>
    </source>
</evidence>
<evidence type="ECO:0000256" key="4">
    <source>
        <dbReference type="ARBA" id="ARBA00022448"/>
    </source>
</evidence>
<dbReference type="RefSeq" id="XP_026275118.1">
    <property type="nucleotide sequence ID" value="XM_026419333.1"/>
</dbReference>
<dbReference type="AlphaFoldDB" id="A0A6J1S3A0"/>